<dbReference type="Proteomes" id="UP000218327">
    <property type="component" value="Unassembled WGS sequence"/>
</dbReference>
<proteinExistence type="predicted"/>
<accession>A0A2A5AYG4</accession>
<evidence type="ECO:0000313" key="1">
    <source>
        <dbReference type="EMBL" id="PCJ24141.1"/>
    </source>
</evidence>
<evidence type="ECO:0000313" key="2">
    <source>
        <dbReference type="Proteomes" id="UP000218327"/>
    </source>
</evidence>
<reference evidence="2" key="1">
    <citation type="submission" date="2017-08" db="EMBL/GenBank/DDBJ databases">
        <title>A dynamic microbial community with high functional redundancy inhabits the cold, oxic subseafloor aquifer.</title>
        <authorList>
            <person name="Tully B.J."/>
            <person name="Wheat C.G."/>
            <person name="Glazer B.T."/>
            <person name="Huber J.A."/>
        </authorList>
    </citation>
    <scope>NUCLEOTIDE SEQUENCE [LARGE SCALE GENOMIC DNA]</scope>
</reference>
<protein>
    <submittedName>
        <fullName evidence="1">Uncharacterized protein</fullName>
    </submittedName>
</protein>
<gene>
    <name evidence="1" type="ORF">COA96_10370</name>
</gene>
<sequence>MKINLATIPLSHKKVPFLTPKGKATTLGEFCIEALATSAPSDAQATLEEKMNVHRLACLLNDVGDGEATLTAEDIVLLKNRMGELFNAIVVGACIPLLDDLD</sequence>
<dbReference type="EMBL" id="NVVJ01000030">
    <property type="protein sequence ID" value="PCJ24141.1"/>
    <property type="molecule type" value="Genomic_DNA"/>
</dbReference>
<name>A0A2A5AYG4_9GAMM</name>
<organism evidence="1 2">
    <name type="scientific">SAR86 cluster bacterium</name>
    <dbReference type="NCBI Taxonomy" id="2030880"/>
    <lineage>
        <taxon>Bacteria</taxon>
        <taxon>Pseudomonadati</taxon>
        <taxon>Pseudomonadota</taxon>
        <taxon>Gammaproteobacteria</taxon>
        <taxon>SAR86 cluster</taxon>
    </lineage>
</organism>
<comment type="caution">
    <text evidence="1">The sequence shown here is derived from an EMBL/GenBank/DDBJ whole genome shotgun (WGS) entry which is preliminary data.</text>
</comment>
<dbReference type="AlphaFoldDB" id="A0A2A5AYG4"/>